<evidence type="ECO:0000256" key="1">
    <source>
        <dbReference type="SAM" id="MobiDB-lite"/>
    </source>
</evidence>
<proteinExistence type="predicted"/>
<reference evidence="2 3" key="1">
    <citation type="submission" date="2024-01" db="EMBL/GenBank/DDBJ databases">
        <title>Genome assemblies of Stephania.</title>
        <authorList>
            <person name="Yang L."/>
        </authorList>
    </citation>
    <scope>NUCLEOTIDE SEQUENCE [LARGE SCALE GENOMIC DNA]</scope>
    <source>
        <strain evidence="2">JXDWG</strain>
        <tissue evidence="2">Leaf</tissue>
    </source>
</reference>
<protein>
    <recommendedName>
        <fullName evidence="4">Chromo domain-containing protein</fullName>
    </recommendedName>
</protein>
<dbReference type="InterPro" id="IPR016197">
    <property type="entry name" value="Chromo-like_dom_sf"/>
</dbReference>
<accession>A0AAP0JEH6</accession>
<keyword evidence="3" id="KW-1185">Reference proteome</keyword>
<evidence type="ECO:0000313" key="3">
    <source>
        <dbReference type="Proteomes" id="UP001419268"/>
    </source>
</evidence>
<gene>
    <name evidence="2" type="ORF">Scep_011623</name>
</gene>
<dbReference type="Proteomes" id="UP001419268">
    <property type="component" value="Unassembled WGS sequence"/>
</dbReference>
<organism evidence="2 3">
    <name type="scientific">Stephania cephalantha</name>
    <dbReference type="NCBI Taxonomy" id="152367"/>
    <lineage>
        <taxon>Eukaryota</taxon>
        <taxon>Viridiplantae</taxon>
        <taxon>Streptophyta</taxon>
        <taxon>Embryophyta</taxon>
        <taxon>Tracheophyta</taxon>
        <taxon>Spermatophyta</taxon>
        <taxon>Magnoliopsida</taxon>
        <taxon>Ranunculales</taxon>
        <taxon>Menispermaceae</taxon>
        <taxon>Menispermoideae</taxon>
        <taxon>Cissampelideae</taxon>
        <taxon>Stephania</taxon>
    </lineage>
</organism>
<feature type="region of interest" description="Disordered" evidence="1">
    <location>
        <begin position="79"/>
        <end position="128"/>
    </location>
</feature>
<evidence type="ECO:0008006" key="4">
    <source>
        <dbReference type="Google" id="ProtNLM"/>
    </source>
</evidence>
<sequence length="128" mass="14234">MGDPSSQHIFLPPKFVNSRPVLAPTAILHSRSIFLCGRLVTQVLVQWATQSHDDATWETLSDFRRDHPDFQVEDKLVLNEGSNVAPGPSQEPKDNQQVPGPVDSIDGPAVARRSERARKRTKQVIDSV</sequence>
<comment type="caution">
    <text evidence="2">The sequence shown here is derived from an EMBL/GenBank/DDBJ whole genome shotgun (WGS) entry which is preliminary data.</text>
</comment>
<dbReference type="EMBL" id="JBBNAG010000005">
    <property type="protein sequence ID" value="KAK9132095.1"/>
    <property type="molecule type" value="Genomic_DNA"/>
</dbReference>
<dbReference type="AlphaFoldDB" id="A0AAP0JEH6"/>
<name>A0AAP0JEH6_9MAGN</name>
<dbReference type="SUPFAM" id="SSF54160">
    <property type="entry name" value="Chromo domain-like"/>
    <property type="match status" value="1"/>
</dbReference>
<evidence type="ECO:0000313" key="2">
    <source>
        <dbReference type="EMBL" id="KAK9132095.1"/>
    </source>
</evidence>